<dbReference type="InterPro" id="IPR042072">
    <property type="entry name" value="DsrC-like_C"/>
</dbReference>
<proteinExistence type="inferred from homology"/>
<reference evidence="4 5" key="1">
    <citation type="journal article" date="2016" name="Nat. Commun.">
        <title>Thousands of microbial genomes shed light on interconnected biogeochemical processes in an aquifer system.</title>
        <authorList>
            <person name="Anantharaman K."/>
            <person name="Brown C.T."/>
            <person name="Hug L.A."/>
            <person name="Sharon I."/>
            <person name="Castelle C.J."/>
            <person name="Probst A.J."/>
            <person name="Thomas B.C."/>
            <person name="Singh A."/>
            <person name="Wilkins M.J."/>
            <person name="Karaoz U."/>
            <person name="Brodie E.L."/>
            <person name="Williams K.H."/>
            <person name="Hubbard S.S."/>
            <person name="Banfield J.F."/>
        </authorList>
    </citation>
    <scope>NUCLEOTIDE SEQUENCE [LARGE SCALE GENOMIC DNA]</scope>
</reference>
<dbReference type="PANTHER" id="PTHR37010:SF1">
    <property type="entry name" value="SULFURTRANSFERASE TUSE"/>
    <property type="match status" value="1"/>
</dbReference>
<evidence type="ECO:0000313" key="5">
    <source>
        <dbReference type="Proteomes" id="UP000177950"/>
    </source>
</evidence>
<keyword evidence="3" id="KW-0963">Cytoplasm</keyword>
<dbReference type="Gene3D" id="1.10.10.370">
    <property type="entry name" value="DsrC-like protein, C-terminal domain"/>
    <property type="match status" value="1"/>
</dbReference>
<evidence type="ECO:0000256" key="1">
    <source>
        <dbReference type="ARBA" id="ARBA00004496"/>
    </source>
</evidence>
<dbReference type="InterPro" id="IPR043163">
    <property type="entry name" value="DsrC-like_N"/>
</dbReference>
<comment type="similarity">
    <text evidence="2">Belongs to the DsrC/TusE family.</text>
</comment>
<dbReference type="NCBIfam" id="TIGR03342">
    <property type="entry name" value="dsrC_tusE_dsvC"/>
    <property type="match status" value="1"/>
</dbReference>
<dbReference type="InterPro" id="IPR007453">
    <property type="entry name" value="DsrC/TusE"/>
</dbReference>
<sequence length="113" mass="12870">MAYEVNGKTLETTATGYLVNQEEWDKDVASEIAKHEGISLTPAHWDLIEFLRDRYFNHNAELANNRNIVKAMQDKWPDKKVDQKMVFDLFPGNPSKQAGKIAGLPESMRKGGY</sequence>
<dbReference type="InterPro" id="IPR025526">
    <property type="entry name" value="DsrC-like_dom_sf"/>
</dbReference>
<dbReference type="GO" id="GO:0002143">
    <property type="term" value="P:tRNA wobble position uridine thiolation"/>
    <property type="evidence" value="ECO:0007669"/>
    <property type="project" value="TreeGrafter"/>
</dbReference>
<protein>
    <submittedName>
        <fullName evidence="4">Sulfur relay protein DsrC</fullName>
    </submittedName>
</protein>
<evidence type="ECO:0000256" key="3">
    <source>
        <dbReference type="ARBA" id="ARBA00022490"/>
    </source>
</evidence>
<organism evidence="4 5">
    <name type="scientific">Candidatus Muproteobacteria bacterium RBG_19FT_COMBO_61_10</name>
    <dbReference type="NCBI Taxonomy" id="1817761"/>
    <lineage>
        <taxon>Bacteria</taxon>
        <taxon>Pseudomonadati</taxon>
        <taxon>Pseudomonadota</taxon>
        <taxon>Candidatus Muproteobacteria</taxon>
    </lineage>
</organism>
<dbReference type="AlphaFoldDB" id="A0A1F6UH41"/>
<name>A0A1F6UH41_9PROT</name>
<dbReference type="GO" id="GO:0005737">
    <property type="term" value="C:cytoplasm"/>
    <property type="evidence" value="ECO:0007669"/>
    <property type="project" value="UniProtKB-SubCell"/>
</dbReference>
<dbReference type="GO" id="GO:0097163">
    <property type="term" value="F:sulfur carrier activity"/>
    <property type="evidence" value="ECO:0007669"/>
    <property type="project" value="TreeGrafter"/>
</dbReference>
<evidence type="ECO:0000256" key="2">
    <source>
        <dbReference type="ARBA" id="ARBA00005718"/>
    </source>
</evidence>
<comment type="subcellular location">
    <subcellularLocation>
        <location evidence="1">Cytoplasm</location>
    </subcellularLocation>
</comment>
<dbReference type="Gene3D" id="3.30.1420.10">
    <property type="match status" value="1"/>
</dbReference>
<dbReference type="SUPFAM" id="SSF69721">
    <property type="entry name" value="DsrC, the gamma subunit of dissimilatory sulfite reductase"/>
    <property type="match status" value="1"/>
</dbReference>
<accession>A0A1F6UH41</accession>
<dbReference type="Pfam" id="PF04358">
    <property type="entry name" value="DsrC"/>
    <property type="match status" value="1"/>
</dbReference>
<evidence type="ECO:0000313" key="4">
    <source>
        <dbReference type="EMBL" id="OGI56715.1"/>
    </source>
</evidence>
<dbReference type="Proteomes" id="UP000177950">
    <property type="component" value="Unassembled WGS sequence"/>
</dbReference>
<dbReference type="PANTHER" id="PTHR37010">
    <property type="entry name" value="SULFURTRANSFERASE TUSE"/>
    <property type="match status" value="1"/>
</dbReference>
<dbReference type="PIRSF" id="PIRSF006223">
    <property type="entry name" value="DsrC_TusE"/>
    <property type="match status" value="1"/>
</dbReference>
<gene>
    <name evidence="4" type="ORF">A2V58_01875</name>
</gene>
<comment type="caution">
    <text evidence="4">The sequence shown here is derived from an EMBL/GenBank/DDBJ whole genome shotgun (WGS) entry which is preliminary data.</text>
</comment>
<dbReference type="EMBL" id="MFSV01000179">
    <property type="protein sequence ID" value="OGI56715.1"/>
    <property type="molecule type" value="Genomic_DNA"/>
</dbReference>